<evidence type="ECO:0000256" key="7">
    <source>
        <dbReference type="ARBA" id="ARBA00022833"/>
    </source>
</evidence>
<evidence type="ECO:0000313" key="15">
    <source>
        <dbReference type="Proteomes" id="UP000694558"/>
    </source>
</evidence>
<dbReference type="PROSITE" id="PS50157">
    <property type="entry name" value="ZINC_FINGER_C2H2_2"/>
    <property type="match status" value="4"/>
</dbReference>
<sequence>MYDAFFPPVVIKPPVAKKPAGEGACITLQPDSKTAIATQVEVNTVQSLLMQDNSVGLVRNSQVDRNHSTQMASTAMSSQNIFPHGINKSLDCSFCGERFLCREDLIVHRASHTGESPVSCSLCGKTFVNKTTLSIHMRIHTGEKPYACPQCGKRFTQNGSLKIHLRTHSGEKPYTCNQCTASFNNPSNLRRHMITHNTNGAL</sequence>
<dbReference type="Pfam" id="PF13465">
    <property type="entry name" value="zf-H2C2_2"/>
    <property type="match status" value="1"/>
</dbReference>
<dbReference type="PROSITE" id="PS00028">
    <property type="entry name" value="ZINC_FINGER_C2H2_1"/>
    <property type="match status" value="4"/>
</dbReference>
<evidence type="ECO:0000256" key="3">
    <source>
        <dbReference type="ARBA" id="ARBA00006991"/>
    </source>
</evidence>
<dbReference type="PANTHER" id="PTHR14003:SF23">
    <property type="entry name" value="ZINC FINGER PROTEIN 143"/>
    <property type="match status" value="1"/>
</dbReference>
<keyword evidence="7" id="KW-0862">Zinc</keyword>
<dbReference type="FunFam" id="3.30.160.60:FF:000100">
    <property type="entry name" value="Zinc finger 45-like"/>
    <property type="match status" value="1"/>
</dbReference>
<dbReference type="GO" id="GO:0000978">
    <property type="term" value="F:RNA polymerase II cis-regulatory region sequence-specific DNA binding"/>
    <property type="evidence" value="ECO:0007669"/>
    <property type="project" value="TreeGrafter"/>
</dbReference>
<keyword evidence="11" id="KW-0539">Nucleus</keyword>
<dbReference type="GeneTree" id="ENSGT01150000286952"/>
<evidence type="ECO:0000256" key="2">
    <source>
        <dbReference type="ARBA" id="ARBA00004123"/>
    </source>
</evidence>
<keyword evidence="6 12" id="KW-0863">Zinc-finger</keyword>
<evidence type="ECO:0000256" key="1">
    <source>
        <dbReference type="ARBA" id="ARBA00003767"/>
    </source>
</evidence>
<evidence type="ECO:0000256" key="10">
    <source>
        <dbReference type="ARBA" id="ARBA00023163"/>
    </source>
</evidence>
<dbReference type="FunFam" id="3.30.160.60:FF:000771">
    <property type="entry name" value="zinc finger protein 648"/>
    <property type="match status" value="1"/>
</dbReference>
<dbReference type="GO" id="GO:0008270">
    <property type="term" value="F:zinc ion binding"/>
    <property type="evidence" value="ECO:0007669"/>
    <property type="project" value="UniProtKB-KW"/>
</dbReference>
<reference evidence="14" key="2">
    <citation type="submission" date="2025-08" db="UniProtKB">
        <authorList>
            <consortium name="Ensembl"/>
        </authorList>
    </citation>
    <scope>IDENTIFICATION</scope>
</reference>
<dbReference type="AlphaFoldDB" id="A0A8D3C3F0"/>
<evidence type="ECO:0000256" key="6">
    <source>
        <dbReference type="ARBA" id="ARBA00022771"/>
    </source>
</evidence>
<dbReference type="InterPro" id="IPR036236">
    <property type="entry name" value="Znf_C2H2_sf"/>
</dbReference>
<feature type="domain" description="C2H2-type" evidence="13">
    <location>
        <begin position="118"/>
        <end position="145"/>
    </location>
</feature>
<organism evidence="14 15">
    <name type="scientific">Scophthalmus maximus</name>
    <name type="common">Turbot</name>
    <name type="synonym">Psetta maxima</name>
    <dbReference type="NCBI Taxonomy" id="52904"/>
    <lineage>
        <taxon>Eukaryota</taxon>
        <taxon>Metazoa</taxon>
        <taxon>Chordata</taxon>
        <taxon>Craniata</taxon>
        <taxon>Vertebrata</taxon>
        <taxon>Euteleostomi</taxon>
        <taxon>Actinopterygii</taxon>
        <taxon>Neopterygii</taxon>
        <taxon>Teleostei</taxon>
        <taxon>Neoteleostei</taxon>
        <taxon>Acanthomorphata</taxon>
        <taxon>Carangaria</taxon>
        <taxon>Pleuronectiformes</taxon>
        <taxon>Pleuronectoidei</taxon>
        <taxon>Scophthalmidae</taxon>
        <taxon>Scophthalmus</taxon>
    </lineage>
</organism>
<feature type="domain" description="C2H2-type" evidence="13">
    <location>
        <begin position="90"/>
        <end position="117"/>
    </location>
</feature>
<dbReference type="PANTHER" id="PTHR14003">
    <property type="entry name" value="TRANSCRIPTIONAL REPRESSOR PROTEIN YY"/>
    <property type="match status" value="1"/>
</dbReference>
<name>A0A8D3C3F0_SCOMX</name>
<dbReference type="FunFam" id="3.30.160.60:FF:002274">
    <property type="entry name" value="Zinc finger protein 432"/>
    <property type="match status" value="1"/>
</dbReference>
<dbReference type="GO" id="GO:0000981">
    <property type="term" value="F:DNA-binding transcription factor activity, RNA polymerase II-specific"/>
    <property type="evidence" value="ECO:0007669"/>
    <property type="project" value="TreeGrafter"/>
</dbReference>
<dbReference type="Gene3D" id="3.30.160.60">
    <property type="entry name" value="Classic Zinc Finger"/>
    <property type="match status" value="4"/>
</dbReference>
<accession>A0A8D3C3F0</accession>
<keyword evidence="9" id="KW-0238">DNA-binding</keyword>
<dbReference type="GO" id="GO:0005667">
    <property type="term" value="C:transcription regulator complex"/>
    <property type="evidence" value="ECO:0007669"/>
    <property type="project" value="TreeGrafter"/>
</dbReference>
<keyword evidence="5" id="KW-0677">Repeat</keyword>
<evidence type="ECO:0000256" key="5">
    <source>
        <dbReference type="ARBA" id="ARBA00022737"/>
    </source>
</evidence>
<dbReference type="GO" id="GO:0000785">
    <property type="term" value="C:chromatin"/>
    <property type="evidence" value="ECO:0007669"/>
    <property type="project" value="TreeGrafter"/>
</dbReference>
<keyword evidence="10" id="KW-0804">Transcription</keyword>
<comment type="subcellular location">
    <subcellularLocation>
        <location evidence="2">Nucleus</location>
    </subcellularLocation>
</comment>
<dbReference type="Ensembl" id="ENSSMAT00000055100.1">
    <property type="protein sequence ID" value="ENSSMAP00000041808.1"/>
    <property type="gene ID" value="ENSSMAG00000026676.1"/>
</dbReference>
<protein>
    <recommendedName>
        <fullName evidence="13">C2H2-type domain-containing protein</fullName>
    </recommendedName>
</protein>
<evidence type="ECO:0000256" key="8">
    <source>
        <dbReference type="ARBA" id="ARBA00023015"/>
    </source>
</evidence>
<keyword evidence="8" id="KW-0805">Transcription regulation</keyword>
<dbReference type="Proteomes" id="UP000694558">
    <property type="component" value="Chromosome 13"/>
</dbReference>
<evidence type="ECO:0000259" key="13">
    <source>
        <dbReference type="PROSITE" id="PS50157"/>
    </source>
</evidence>
<proteinExistence type="inferred from homology"/>
<evidence type="ECO:0000256" key="9">
    <source>
        <dbReference type="ARBA" id="ARBA00023125"/>
    </source>
</evidence>
<dbReference type="Pfam" id="PF00096">
    <property type="entry name" value="zf-C2H2"/>
    <property type="match status" value="1"/>
</dbReference>
<dbReference type="InterPro" id="IPR013087">
    <property type="entry name" value="Znf_C2H2_type"/>
</dbReference>
<evidence type="ECO:0000256" key="11">
    <source>
        <dbReference type="ARBA" id="ARBA00023242"/>
    </source>
</evidence>
<feature type="domain" description="C2H2-type" evidence="13">
    <location>
        <begin position="174"/>
        <end position="201"/>
    </location>
</feature>
<dbReference type="GO" id="GO:0031519">
    <property type="term" value="C:PcG protein complex"/>
    <property type="evidence" value="ECO:0007669"/>
    <property type="project" value="TreeGrafter"/>
</dbReference>
<dbReference type="SUPFAM" id="SSF57667">
    <property type="entry name" value="beta-beta-alpha zinc fingers"/>
    <property type="match status" value="2"/>
</dbReference>
<evidence type="ECO:0000313" key="14">
    <source>
        <dbReference type="Ensembl" id="ENSSMAP00000041808.1"/>
    </source>
</evidence>
<comment type="function">
    <text evidence="1">May be involved in transcriptional regulation.</text>
</comment>
<reference evidence="14" key="1">
    <citation type="submission" date="2023-05" db="EMBL/GenBank/DDBJ databases">
        <title>High-quality long-read genome of Scophthalmus maximus.</title>
        <authorList>
            <person name="Lien S."/>
            <person name="Martinez P."/>
        </authorList>
    </citation>
    <scope>NUCLEOTIDE SEQUENCE [LARGE SCALE GENOMIC DNA]</scope>
</reference>
<evidence type="ECO:0000256" key="12">
    <source>
        <dbReference type="PROSITE-ProRule" id="PRU00042"/>
    </source>
</evidence>
<keyword evidence="4" id="KW-0479">Metal-binding</keyword>
<comment type="similarity">
    <text evidence="3">Belongs to the krueppel C2H2-type zinc-finger protein family.</text>
</comment>
<feature type="domain" description="C2H2-type" evidence="13">
    <location>
        <begin position="146"/>
        <end position="173"/>
    </location>
</feature>
<dbReference type="SMART" id="SM00355">
    <property type="entry name" value="ZnF_C2H2"/>
    <property type="match status" value="4"/>
</dbReference>
<evidence type="ECO:0000256" key="4">
    <source>
        <dbReference type="ARBA" id="ARBA00022723"/>
    </source>
</evidence>